<dbReference type="GO" id="GO:0004106">
    <property type="term" value="F:chorismate mutase activity"/>
    <property type="evidence" value="ECO:0007669"/>
    <property type="project" value="InterPro"/>
</dbReference>
<dbReference type="InterPro" id="IPR051331">
    <property type="entry name" value="Chorismate_mutase-related"/>
</dbReference>
<sequence>MPLWKSIFSFCVWAAPALAAASNQAFDAVCYGSPLPNIPPANDTRPIPWGTSGVQLANGTSCCDSVEEVRAGIRVVDTQILKLLGERAEYVKEAGRFKLNRTSVFNQAANDTVVQRALNLSKSDHIPETIAVEVYTKILETMLAFEYCSYDSYRHEERSMS</sequence>
<feature type="domain" description="Chorismate mutase" evidence="3">
    <location>
        <begin position="60"/>
        <end position="150"/>
    </location>
</feature>
<dbReference type="PROSITE" id="PS51168">
    <property type="entry name" value="CHORISMATE_MUT_2"/>
    <property type="match status" value="1"/>
</dbReference>
<dbReference type="Proteomes" id="UP000663850">
    <property type="component" value="Unassembled WGS sequence"/>
</dbReference>
<dbReference type="PANTHER" id="PTHR38041">
    <property type="entry name" value="CHORISMATE MUTASE"/>
    <property type="match status" value="1"/>
</dbReference>
<name>A0A8H3A9E7_9AGAM</name>
<keyword evidence="1" id="KW-0413">Isomerase</keyword>
<keyword evidence="2" id="KW-0732">Signal</keyword>
<protein>
    <recommendedName>
        <fullName evidence="3">Chorismate mutase domain-containing protein</fullName>
    </recommendedName>
</protein>
<feature type="chain" id="PRO_5033985214" description="Chorismate mutase domain-containing protein" evidence="2">
    <location>
        <begin position="20"/>
        <end position="161"/>
    </location>
</feature>
<evidence type="ECO:0000256" key="2">
    <source>
        <dbReference type="SAM" id="SignalP"/>
    </source>
</evidence>
<evidence type="ECO:0000313" key="4">
    <source>
        <dbReference type="EMBL" id="CAE6414458.1"/>
    </source>
</evidence>
<evidence type="ECO:0000259" key="3">
    <source>
        <dbReference type="PROSITE" id="PS51168"/>
    </source>
</evidence>
<feature type="signal peptide" evidence="2">
    <location>
        <begin position="1"/>
        <end position="19"/>
    </location>
</feature>
<dbReference type="InterPro" id="IPR002701">
    <property type="entry name" value="CM_II_prokaryot"/>
</dbReference>
<dbReference type="SMART" id="SM00830">
    <property type="entry name" value="CM_2"/>
    <property type="match status" value="1"/>
</dbReference>
<accession>A0A8H3A9E7</accession>
<evidence type="ECO:0000256" key="1">
    <source>
        <dbReference type="ARBA" id="ARBA00023235"/>
    </source>
</evidence>
<dbReference type="Pfam" id="PF01817">
    <property type="entry name" value="CM_2"/>
    <property type="match status" value="1"/>
</dbReference>
<dbReference type="SUPFAM" id="SSF48600">
    <property type="entry name" value="Chorismate mutase II"/>
    <property type="match status" value="1"/>
</dbReference>
<dbReference type="GO" id="GO:0009697">
    <property type="term" value="P:salicylic acid biosynthetic process"/>
    <property type="evidence" value="ECO:0007669"/>
    <property type="project" value="TreeGrafter"/>
</dbReference>
<dbReference type="InterPro" id="IPR036263">
    <property type="entry name" value="Chorismate_II_sf"/>
</dbReference>
<dbReference type="AlphaFoldDB" id="A0A8H3A9E7"/>
<organism evidence="4 5">
    <name type="scientific">Rhizoctonia solani</name>
    <dbReference type="NCBI Taxonomy" id="456999"/>
    <lineage>
        <taxon>Eukaryota</taxon>
        <taxon>Fungi</taxon>
        <taxon>Dikarya</taxon>
        <taxon>Basidiomycota</taxon>
        <taxon>Agaricomycotina</taxon>
        <taxon>Agaricomycetes</taxon>
        <taxon>Cantharellales</taxon>
        <taxon>Ceratobasidiaceae</taxon>
        <taxon>Rhizoctonia</taxon>
    </lineage>
</organism>
<reference evidence="4" key="1">
    <citation type="submission" date="2021-01" db="EMBL/GenBank/DDBJ databases">
        <authorList>
            <person name="Kaushik A."/>
        </authorList>
    </citation>
    <scope>NUCLEOTIDE SEQUENCE</scope>
    <source>
        <strain evidence="4">Type strain: AG8-Rh-89/</strain>
    </source>
</reference>
<comment type="caution">
    <text evidence="4">The sequence shown here is derived from an EMBL/GenBank/DDBJ whole genome shotgun (WGS) entry which is preliminary data.</text>
</comment>
<dbReference type="EMBL" id="CAJMWZ010000246">
    <property type="protein sequence ID" value="CAE6414458.1"/>
    <property type="molecule type" value="Genomic_DNA"/>
</dbReference>
<evidence type="ECO:0000313" key="5">
    <source>
        <dbReference type="Proteomes" id="UP000663850"/>
    </source>
</evidence>
<proteinExistence type="predicted"/>
<dbReference type="Gene3D" id="1.20.59.10">
    <property type="entry name" value="Chorismate mutase"/>
    <property type="match status" value="1"/>
</dbReference>
<gene>
    <name evidence="4" type="ORF">RDB_LOCUS3807</name>
</gene>
<dbReference type="PANTHER" id="PTHR38041:SF1">
    <property type="entry name" value="CHORISMATE MUTASE"/>
    <property type="match status" value="1"/>
</dbReference>
<dbReference type="InterPro" id="IPR036979">
    <property type="entry name" value="CM_dom_sf"/>
</dbReference>
<dbReference type="GO" id="GO:0046417">
    <property type="term" value="P:chorismate metabolic process"/>
    <property type="evidence" value="ECO:0007669"/>
    <property type="project" value="InterPro"/>
</dbReference>